<dbReference type="HOGENOM" id="CLU_647562_0_0_1"/>
<feature type="compositionally biased region" description="Basic and acidic residues" evidence="1">
    <location>
        <begin position="207"/>
        <end position="217"/>
    </location>
</feature>
<gene>
    <name evidence="2" type="ORF">VHEMI04911</name>
</gene>
<keyword evidence="3" id="KW-1185">Reference proteome</keyword>
<evidence type="ECO:0000256" key="1">
    <source>
        <dbReference type="SAM" id="MobiDB-lite"/>
    </source>
</evidence>
<sequence>MGNTKKWKDEDIIFILTANLDGLVLEHIAEELSRVTKQEVPVTAVRYVVQTYGYSAEYGAPCLTQIQGPEQRRNGINPAVYNFSQLPTEENPNPKVVLRIPRRSTPKGWKFTSTHLSTLKKDSQAQHDEKEKMLKSHREWAHLVRKQRKRPRTALPESPPMKKSRRVSMPSLADITEKRTLQKAETSSKQAFIAIPDDPGEGPSSDWIDRPEPPVKIERSPSLIRTPIPRRQTSIMDAFTKAASREEAQKAKMATVYNQKRASFPSAEALRASIRPACKQAAQTVIMNDAQRAMQTTSNHDVFGIDAMLQTSPLLTRQPQLWSEMQQLKTAPFNGLQYAMPNAHLPTGNMGQQFVPATQNPYQFPFTPMTPSMQGMFNTMDLRSMLNEPSSLQVPDTPISEVRTSTTATNAESVAASASMGEDA</sequence>
<feature type="region of interest" description="Disordered" evidence="1">
    <location>
        <begin position="389"/>
        <end position="424"/>
    </location>
</feature>
<feature type="compositionally biased region" description="Polar residues" evidence="1">
    <location>
        <begin position="402"/>
        <end position="412"/>
    </location>
</feature>
<dbReference type="EMBL" id="CDHN01000002">
    <property type="protein sequence ID" value="CEJ88888.1"/>
    <property type="molecule type" value="Genomic_DNA"/>
</dbReference>
<dbReference type="AlphaFoldDB" id="A0A0A1TFN4"/>
<accession>A0A0A1TFN4</accession>
<feature type="compositionally biased region" description="Basic residues" evidence="1">
    <location>
        <begin position="143"/>
        <end position="152"/>
    </location>
</feature>
<organism evidence="2 3">
    <name type="scientific">[Torrubiella] hemipterigena</name>
    <dbReference type="NCBI Taxonomy" id="1531966"/>
    <lineage>
        <taxon>Eukaryota</taxon>
        <taxon>Fungi</taxon>
        <taxon>Dikarya</taxon>
        <taxon>Ascomycota</taxon>
        <taxon>Pezizomycotina</taxon>
        <taxon>Sordariomycetes</taxon>
        <taxon>Hypocreomycetidae</taxon>
        <taxon>Hypocreales</taxon>
        <taxon>Clavicipitaceae</taxon>
        <taxon>Clavicipitaceae incertae sedis</taxon>
        <taxon>'Torrubiella' clade</taxon>
    </lineage>
</organism>
<dbReference type="Proteomes" id="UP000039046">
    <property type="component" value="Unassembled WGS sequence"/>
</dbReference>
<proteinExistence type="predicted"/>
<name>A0A0A1TFN4_9HYPO</name>
<reference evidence="2 3" key="1">
    <citation type="journal article" date="2015" name="Genome Announc.">
        <title>Draft Genome Sequence and Gene Annotation of the Entomopathogenic Fungus Verticillium hemipterigenum.</title>
        <authorList>
            <person name="Horn F."/>
            <person name="Habel A."/>
            <person name="Scharf D.H."/>
            <person name="Dworschak J."/>
            <person name="Brakhage A.A."/>
            <person name="Guthke R."/>
            <person name="Hertweck C."/>
            <person name="Linde J."/>
        </authorList>
    </citation>
    <scope>NUCLEOTIDE SEQUENCE [LARGE SCALE GENOMIC DNA]</scope>
</reference>
<feature type="region of interest" description="Disordered" evidence="1">
    <location>
        <begin position="143"/>
        <end position="217"/>
    </location>
</feature>
<evidence type="ECO:0000313" key="3">
    <source>
        <dbReference type="Proteomes" id="UP000039046"/>
    </source>
</evidence>
<evidence type="ECO:0000313" key="2">
    <source>
        <dbReference type="EMBL" id="CEJ88888.1"/>
    </source>
</evidence>
<protein>
    <submittedName>
        <fullName evidence="2">Uncharacterized protein</fullName>
    </submittedName>
</protein>